<sequence>MQRLGGMMRLATAFAALALPAVASPAAAATIVILTDPMTMEKRTVVVDPNGPDRAFLCMLPPGQAGCQRLDVKRDR</sequence>
<name>A0ABT0RL12_9SPHN</name>
<dbReference type="Proteomes" id="UP001165363">
    <property type="component" value="Unassembled WGS sequence"/>
</dbReference>
<dbReference type="EMBL" id="JAMGBD010000001">
    <property type="protein sequence ID" value="MCL6683235.1"/>
    <property type="molecule type" value="Genomic_DNA"/>
</dbReference>
<protein>
    <submittedName>
        <fullName evidence="2">Uncharacterized protein</fullName>
    </submittedName>
</protein>
<comment type="caution">
    <text evidence="2">The sequence shown here is derived from an EMBL/GenBank/DDBJ whole genome shotgun (WGS) entry which is preliminary data.</text>
</comment>
<proteinExistence type="predicted"/>
<feature type="signal peptide" evidence="1">
    <location>
        <begin position="1"/>
        <end position="28"/>
    </location>
</feature>
<feature type="chain" id="PRO_5046939380" evidence="1">
    <location>
        <begin position="29"/>
        <end position="76"/>
    </location>
</feature>
<reference evidence="2" key="1">
    <citation type="submission" date="2022-05" db="EMBL/GenBank/DDBJ databases">
        <authorList>
            <person name="Jo J.-H."/>
            <person name="Im W.-T."/>
        </authorList>
    </citation>
    <scope>NUCLEOTIDE SEQUENCE</scope>
    <source>
        <strain evidence="2">SE158</strain>
    </source>
</reference>
<keyword evidence="3" id="KW-1185">Reference proteome</keyword>
<evidence type="ECO:0000313" key="3">
    <source>
        <dbReference type="Proteomes" id="UP001165363"/>
    </source>
</evidence>
<evidence type="ECO:0000313" key="2">
    <source>
        <dbReference type="EMBL" id="MCL6683235.1"/>
    </source>
</evidence>
<accession>A0ABT0RL12</accession>
<dbReference type="RefSeq" id="WP_249847174.1">
    <property type="nucleotide sequence ID" value="NZ_JAMGBD010000001.1"/>
</dbReference>
<organism evidence="2 3">
    <name type="scientific">Sphingomonas alba</name>
    <dbReference type="NCBI Taxonomy" id="2908208"/>
    <lineage>
        <taxon>Bacteria</taxon>
        <taxon>Pseudomonadati</taxon>
        <taxon>Pseudomonadota</taxon>
        <taxon>Alphaproteobacteria</taxon>
        <taxon>Sphingomonadales</taxon>
        <taxon>Sphingomonadaceae</taxon>
        <taxon>Sphingomonas</taxon>
    </lineage>
</organism>
<gene>
    <name evidence="2" type="ORF">LZ536_04870</name>
</gene>
<evidence type="ECO:0000256" key="1">
    <source>
        <dbReference type="SAM" id="SignalP"/>
    </source>
</evidence>
<keyword evidence="1" id="KW-0732">Signal</keyword>